<dbReference type="SUPFAM" id="SSF52172">
    <property type="entry name" value="CheY-like"/>
    <property type="match status" value="1"/>
</dbReference>
<dbReference type="AlphaFoldDB" id="A0A1Z4GFG9"/>
<dbReference type="Gene3D" id="3.40.50.2300">
    <property type="match status" value="1"/>
</dbReference>
<dbReference type="Pfam" id="PF00072">
    <property type="entry name" value="Response_reg"/>
    <property type="match status" value="1"/>
</dbReference>
<dbReference type="PROSITE" id="PS50110">
    <property type="entry name" value="RESPONSE_REGULATORY"/>
    <property type="match status" value="1"/>
</dbReference>
<dbReference type="CDD" id="cd00156">
    <property type="entry name" value="REC"/>
    <property type="match status" value="1"/>
</dbReference>
<protein>
    <submittedName>
        <fullName evidence="4">Two-component response regulator</fullName>
    </submittedName>
</protein>
<sequence>MTAHLLTINQQVHLHQLKRILLIEDNDVNRMLLSDYLGYCGYHVKSLSNGAALFSTIENFQPDLMLLDLKLPDVDGYWLLEQIQQHSYLPKIPIIVVSAFAFKADQERAISLGARRYLVKPINLTALMITIQEELACRCI</sequence>
<evidence type="ECO:0000256" key="2">
    <source>
        <dbReference type="PROSITE-ProRule" id="PRU00169"/>
    </source>
</evidence>
<name>A0A1Z4GFG9_9CYAN</name>
<organism evidence="4 5">
    <name type="scientific">Anabaenopsis circularis NIES-21</name>
    <dbReference type="NCBI Taxonomy" id="1085406"/>
    <lineage>
        <taxon>Bacteria</taxon>
        <taxon>Bacillati</taxon>
        <taxon>Cyanobacteriota</taxon>
        <taxon>Cyanophyceae</taxon>
        <taxon>Nostocales</taxon>
        <taxon>Nodulariaceae</taxon>
        <taxon>Anabaenopsis</taxon>
    </lineage>
</organism>
<gene>
    <name evidence="4" type="ORF">NIES21_19090</name>
</gene>
<feature type="domain" description="Response regulatory" evidence="3">
    <location>
        <begin position="19"/>
        <end position="135"/>
    </location>
</feature>
<dbReference type="PANTHER" id="PTHR44591">
    <property type="entry name" value="STRESS RESPONSE REGULATOR PROTEIN 1"/>
    <property type="match status" value="1"/>
</dbReference>
<keyword evidence="5" id="KW-1185">Reference proteome</keyword>
<dbReference type="InterPro" id="IPR001789">
    <property type="entry name" value="Sig_transdc_resp-reg_receiver"/>
</dbReference>
<dbReference type="InterPro" id="IPR050595">
    <property type="entry name" value="Bact_response_regulator"/>
</dbReference>
<evidence type="ECO:0000313" key="4">
    <source>
        <dbReference type="EMBL" id="BAY16086.1"/>
    </source>
</evidence>
<dbReference type="SMART" id="SM00448">
    <property type="entry name" value="REC"/>
    <property type="match status" value="1"/>
</dbReference>
<proteinExistence type="predicted"/>
<evidence type="ECO:0000259" key="3">
    <source>
        <dbReference type="PROSITE" id="PS50110"/>
    </source>
</evidence>
<evidence type="ECO:0000256" key="1">
    <source>
        <dbReference type="ARBA" id="ARBA00022553"/>
    </source>
</evidence>
<accession>A0A1Z4GFG9</accession>
<dbReference type="OrthoDB" id="530684at2"/>
<feature type="modified residue" description="4-aspartylphosphate" evidence="2">
    <location>
        <position position="68"/>
    </location>
</feature>
<keyword evidence="1 2" id="KW-0597">Phosphoprotein</keyword>
<dbReference type="PANTHER" id="PTHR44591:SF23">
    <property type="entry name" value="CHEY SUBFAMILY"/>
    <property type="match status" value="1"/>
</dbReference>
<reference evidence="4 5" key="1">
    <citation type="submission" date="2017-06" db="EMBL/GenBank/DDBJ databases">
        <title>Genome sequencing of cyanobaciteial culture collection at National Institute for Environmental Studies (NIES).</title>
        <authorList>
            <person name="Hirose Y."/>
            <person name="Shimura Y."/>
            <person name="Fujisawa T."/>
            <person name="Nakamura Y."/>
            <person name="Kawachi M."/>
        </authorList>
    </citation>
    <scope>NUCLEOTIDE SEQUENCE [LARGE SCALE GENOMIC DNA]</scope>
    <source>
        <strain evidence="4 5">NIES-21</strain>
    </source>
</reference>
<evidence type="ECO:0000313" key="5">
    <source>
        <dbReference type="Proteomes" id="UP000218287"/>
    </source>
</evidence>
<dbReference type="Proteomes" id="UP000218287">
    <property type="component" value="Chromosome"/>
</dbReference>
<dbReference type="GO" id="GO:0000160">
    <property type="term" value="P:phosphorelay signal transduction system"/>
    <property type="evidence" value="ECO:0007669"/>
    <property type="project" value="InterPro"/>
</dbReference>
<dbReference type="EMBL" id="AP018174">
    <property type="protein sequence ID" value="BAY16086.1"/>
    <property type="molecule type" value="Genomic_DNA"/>
</dbReference>
<dbReference type="InterPro" id="IPR011006">
    <property type="entry name" value="CheY-like_superfamily"/>
</dbReference>